<organism evidence="8">
    <name type="scientific">mine drainage metagenome</name>
    <dbReference type="NCBI Taxonomy" id="410659"/>
    <lineage>
        <taxon>unclassified sequences</taxon>
        <taxon>metagenomes</taxon>
        <taxon>ecological metagenomes</taxon>
    </lineage>
</organism>
<evidence type="ECO:0000256" key="2">
    <source>
        <dbReference type="ARBA" id="ARBA00022692"/>
    </source>
</evidence>
<dbReference type="GO" id="GO:0042773">
    <property type="term" value="P:ATP synthesis coupled electron transport"/>
    <property type="evidence" value="ECO:0007669"/>
    <property type="project" value="InterPro"/>
</dbReference>
<feature type="non-terminal residue" evidence="8">
    <location>
        <position position="1"/>
    </location>
</feature>
<keyword evidence="4 6" id="KW-0472">Membrane</keyword>
<dbReference type="InterPro" id="IPR003945">
    <property type="entry name" value="NU5C-like"/>
</dbReference>
<dbReference type="EMBL" id="AUZZ01007435">
    <property type="protein sequence ID" value="EQD42488.1"/>
    <property type="molecule type" value="Genomic_DNA"/>
</dbReference>
<dbReference type="InterPro" id="IPR001750">
    <property type="entry name" value="ND/Mrp_TM"/>
</dbReference>
<comment type="caution">
    <text evidence="8">The sequence shown here is derived from an EMBL/GenBank/DDBJ whole genome shotgun (WGS) entry which is preliminary data.</text>
</comment>
<keyword evidence="3 6" id="KW-1133">Transmembrane helix</keyword>
<comment type="subcellular location">
    <subcellularLocation>
        <location evidence="1">Membrane</location>
        <topology evidence="1">Multi-pass membrane protein</topology>
    </subcellularLocation>
</comment>
<name>T0ZBP2_9ZZZZ</name>
<evidence type="ECO:0000256" key="4">
    <source>
        <dbReference type="ARBA" id="ARBA00023136"/>
    </source>
</evidence>
<keyword evidence="2 6" id="KW-0812">Transmembrane</keyword>
<accession>T0ZBP2</accession>
<dbReference type="GO" id="GO:0016020">
    <property type="term" value="C:membrane"/>
    <property type="evidence" value="ECO:0007669"/>
    <property type="project" value="UniProtKB-SubCell"/>
</dbReference>
<keyword evidence="8" id="KW-0560">Oxidoreductase</keyword>
<evidence type="ECO:0000256" key="1">
    <source>
        <dbReference type="ARBA" id="ARBA00004141"/>
    </source>
</evidence>
<dbReference type="EC" id="1.-.-.-" evidence="8"/>
<dbReference type="GO" id="GO:0015990">
    <property type="term" value="P:electron transport coupled proton transport"/>
    <property type="evidence" value="ECO:0007669"/>
    <property type="project" value="TreeGrafter"/>
</dbReference>
<dbReference type="AlphaFoldDB" id="T0ZBP2"/>
<evidence type="ECO:0000313" key="8">
    <source>
        <dbReference type="EMBL" id="EQD42488.1"/>
    </source>
</evidence>
<feature type="region of interest" description="Disordered" evidence="5">
    <location>
        <begin position="1"/>
        <end position="29"/>
    </location>
</feature>
<feature type="transmembrane region" description="Helical" evidence="6">
    <location>
        <begin position="42"/>
        <end position="63"/>
    </location>
</feature>
<feature type="domain" description="NADH:quinone oxidoreductase/Mrp antiporter transmembrane" evidence="7">
    <location>
        <begin position="30"/>
        <end position="77"/>
    </location>
</feature>
<keyword evidence="8" id="KW-0830">Ubiquinone</keyword>
<dbReference type="GO" id="GO:0003954">
    <property type="term" value="F:NADH dehydrogenase activity"/>
    <property type="evidence" value="ECO:0007669"/>
    <property type="project" value="TreeGrafter"/>
</dbReference>
<evidence type="ECO:0000259" key="7">
    <source>
        <dbReference type="Pfam" id="PF00361"/>
    </source>
</evidence>
<gene>
    <name evidence="8" type="ORF">B2A_10313</name>
</gene>
<dbReference type="Pfam" id="PF00361">
    <property type="entry name" value="Proton_antipo_M"/>
    <property type="match status" value="1"/>
</dbReference>
<protein>
    <submittedName>
        <fullName evidence="8">Membrane protein containing NADH:ubiquinone/plastoquinone oxidoreductase domain protein</fullName>
        <ecNumber evidence="8">1.-.-.-</ecNumber>
    </submittedName>
</protein>
<sequence length="101" mass="11018">CTTSSPTRFSRPCSSWPPDRSFTRSGPRISSRWGGLKRHLRVTGAAFAIGGLALAGIPPFAGFWSKDDILSSVYAVTGSHPDYWPFLIMAMAAVFLTGYYI</sequence>
<evidence type="ECO:0000256" key="3">
    <source>
        <dbReference type="ARBA" id="ARBA00022989"/>
    </source>
</evidence>
<feature type="non-terminal residue" evidence="8">
    <location>
        <position position="101"/>
    </location>
</feature>
<proteinExistence type="predicted"/>
<dbReference type="PANTHER" id="PTHR42829">
    <property type="entry name" value="NADH-UBIQUINONE OXIDOREDUCTASE CHAIN 5"/>
    <property type="match status" value="1"/>
</dbReference>
<dbReference type="PANTHER" id="PTHR42829:SF2">
    <property type="entry name" value="NADH-UBIQUINONE OXIDOREDUCTASE CHAIN 5"/>
    <property type="match status" value="1"/>
</dbReference>
<evidence type="ECO:0000256" key="6">
    <source>
        <dbReference type="SAM" id="Phobius"/>
    </source>
</evidence>
<reference evidence="8" key="1">
    <citation type="submission" date="2013-08" db="EMBL/GenBank/DDBJ databases">
        <authorList>
            <person name="Mendez C."/>
            <person name="Richter M."/>
            <person name="Ferrer M."/>
            <person name="Sanchez J."/>
        </authorList>
    </citation>
    <scope>NUCLEOTIDE SEQUENCE</scope>
</reference>
<evidence type="ECO:0000256" key="5">
    <source>
        <dbReference type="SAM" id="MobiDB-lite"/>
    </source>
</evidence>
<feature type="transmembrane region" description="Helical" evidence="6">
    <location>
        <begin position="83"/>
        <end position="100"/>
    </location>
</feature>
<reference evidence="8" key="2">
    <citation type="journal article" date="2014" name="ISME J.">
        <title>Microbial stratification in low pH oxic and suboxic macroscopic growths along an acid mine drainage.</title>
        <authorList>
            <person name="Mendez-Garcia C."/>
            <person name="Mesa V."/>
            <person name="Sprenger R.R."/>
            <person name="Richter M."/>
            <person name="Diez M.S."/>
            <person name="Solano J."/>
            <person name="Bargiela R."/>
            <person name="Golyshina O.V."/>
            <person name="Manteca A."/>
            <person name="Ramos J.L."/>
            <person name="Gallego J.R."/>
            <person name="Llorente I."/>
            <person name="Martins Dos Santos V.A."/>
            <person name="Jensen O.N."/>
            <person name="Pelaez A.I."/>
            <person name="Sanchez J."/>
            <person name="Ferrer M."/>
        </authorList>
    </citation>
    <scope>NUCLEOTIDE SEQUENCE</scope>
</reference>
<dbReference type="GO" id="GO:0008137">
    <property type="term" value="F:NADH dehydrogenase (ubiquinone) activity"/>
    <property type="evidence" value="ECO:0007669"/>
    <property type="project" value="InterPro"/>
</dbReference>